<evidence type="ECO:0000256" key="1">
    <source>
        <dbReference type="SAM" id="Phobius"/>
    </source>
</evidence>
<comment type="caution">
    <text evidence="3">The sequence shown here is derived from an EMBL/GenBank/DDBJ whole genome shotgun (WGS) entry which is preliminary data.</text>
</comment>
<dbReference type="RefSeq" id="WP_038987282.1">
    <property type="nucleotide sequence ID" value="NZ_JWJO01000045.1"/>
</dbReference>
<organism evidence="3 4">
    <name type="scientific">Myroides marinus</name>
    <dbReference type="NCBI Taxonomy" id="703342"/>
    <lineage>
        <taxon>Bacteria</taxon>
        <taxon>Pseudomonadati</taxon>
        <taxon>Bacteroidota</taxon>
        <taxon>Flavobacteriia</taxon>
        <taxon>Flavobacteriales</taxon>
        <taxon>Flavobacteriaceae</taxon>
        <taxon>Myroides</taxon>
    </lineage>
</organism>
<dbReference type="OrthoDB" id="4174975at2"/>
<sequence length="219" mass="25144">MKNNKSLASTVVVLFVIVGLMQVGTLFFSFREIQELSNHNIEGAYSSIYEYQNRMRGIEVYAFLSNLIEIAAYVTFLCWFYNAYANLKKAGISYVSHSNSYAVWAWIIPIMNLFKSFQLTKEVVDKSQNRIMELNQGYLPQNLNKSINTCWIVVVIHFVLSIGIFIWGMNKNTFEAGILIMQLGGVLNMVMIFITLLLAFIVYKVSKIEEHLFQVTNNS</sequence>
<feature type="transmembrane region" description="Helical" evidence="1">
    <location>
        <begin position="179"/>
        <end position="203"/>
    </location>
</feature>
<dbReference type="InterPro" id="IPR025565">
    <property type="entry name" value="DUF4328"/>
</dbReference>
<accession>A0A161S1F7</accession>
<gene>
    <name evidence="3" type="ORF">AV926_13150</name>
</gene>
<keyword evidence="1" id="KW-0812">Transmembrane</keyword>
<protein>
    <recommendedName>
        <fullName evidence="2">DUF4328 domain-containing protein</fullName>
    </recommendedName>
</protein>
<evidence type="ECO:0000313" key="4">
    <source>
        <dbReference type="Proteomes" id="UP000076630"/>
    </source>
</evidence>
<proteinExistence type="predicted"/>
<keyword evidence="1" id="KW-0472">Membrane</keyword>
<keyword evidence="1" id="KW-1133">Transmembrane helix</keyword>
<name>A0A161S1F7_9FLAO</name>
<feature type="domain" description="DUF4328" evidence="2">
    <location>
        <begin position="63"/>
        <end position="205"/>
    </location>
</feature>
<dbReference type="Pfam" id="PF14219">
    <property type="entry name" value="DUF4328"/>
    <property type="match status" value="1"/>
</dbReference>
<dbReference type="EMBL" id="LQNU01000066">
    <property type="protein sequence ID" value="KZE77989.1"/>
    <property type="molecule type" value="Genomic_DNA"/>
</dbReference>
<keyword evidence="4" id="KW-1185">Reference proteome</keyword>
<dbReference type="Proteomes" id="UP000076630">
    <property type="component" value="Unassembled WGS sequence"/>
</dbReference>
<feature type="transmembrane region" description="Helical" evidence="1">
    <location>
        <begin position="60"/>
        <end position="82"/>
    </location>
</feature>
<reference evidence="3 4" key="1">
    <citation type="submission" date="2016-01" db="EMBL/GenBank/DDBJ databases">
        <title>Whole genome sequencing of Myroides marinus L41.</title>
        <authorList>
            <person name="Hong K.W."/>
        </authorList>
    </citation>
    <scope>NUCLEOTIDE SEQUENCE [LARGE SCALE GENOMIC DNA]</scope>
    <source>
        <strain evidence="3 4">L41</strain>
    </source>
</reference>
<evidence type="ECO:0000313" key="3">
    <source>
        <dbReference type="EMBL" id="KZE77989.1"/>
    </source>
</evidence>
<dbReference type="AlphaFoldDB" id="A0A161S1F7"/>
<evidence type="ECO:0000259" key="2">
    <source>
        <dbReference type="Pfam" id="PF14219"/>
    </source>
</evidence>
<feature type="transmembrane region" description="Helical" evidence="1">
    <location>
        <begin position="149"/>
        <end position="167"/>
    </location>
</feature>
<feature type="transmembrane region" description="Helical" evidence="1">
    <location>
        <begin position="6"/>
        <end position="30"/>
    </location>
</feature>